<dbReference type="InterPro" id="IPR002110">
    <property type="entry name" value="Ankyrin_rpt"/>
</dbReference>
<keyword evidence="11" id="KW-0472">Membrane</keyword>
<evidence type="ECO:0000313" key="14">
    <source>
        <dbReference type="EMBL" id="EKC27818.1"/>
    </source>
</evidence>
<dbReference type="Pfam" id="PF00520">
    <property type="entry name" value="Ion_trans"/>
    <property type="match status" value="1"/>
</dbReference>
<reference evidence="14" key="1">
    <citation type="journal article" date="2012" name="Nature">
        <title>The oyster genome reveals stress adaptation and complexity of shell formation.</title>
        <authorList>
            <person name="Zhang G."/>
            <person name="Fang X."/>
            <person name="Guo X."/>
            <person name="Li L."/>
            <person name="Luo R."/>
            <person name="Xu F."/>
            <person name="Yang P."/>
            <person name="Zhang L."/>
            <person name="Wang X."/>
            <person name="Qi H."/>
            <person name="Xiong Z."/>
            <person name="Que H."/>
            <person name="Xie Y."/>
            <person name="Holland P.W."/>
            <person name="Paps J."/>
            <person name="Zhu Y."/>
            <person name="Wu F."/>
            <person name="Chen Y."/>
            <person name="Wang J."/>
            <person name="Peng C."/>
            <person name="Meng J."/>
            <person name="Yang L."/>
            <person name="Liu J."/>
            <person name="Wen B."/>
            <person name="Zhang N."/>
            <person name="Huang Z."/>
            <person name="Zhu Q."/>
            <person name="Feng Y."/>
            <person name="Mount A."/>
            <person name="Hedgecock D."/>
            <person name="Xu Z."/>
            <person name="Liu Y."/>
            <person name="Domazet-Loso T."/>
            <person name="Du Y."/>
            <person name="Sun X."/>
            <person name="Zhang S."/>
            <person name="Liu B."/>
            <person name="Cheng P."/>
            <person name="Jiang X."/>
            <person name="Li J."/>
            <person name="Fan D."/>
            <person name="Wang W."/>
            <person name="Fu W."/>
            <person name="Wang T."/>
            <person name="Wang B."/>
            <person name="Zhang J."/>
            <person name="Peng Z."/>
            <person name="Li Y."/>
            <person name="Li N."/>
            <person name="Wang J."/>
            <person name="Chen M."/>
            <person name="He Y."/>
            <person name="Tan F."/>
            <person name="Song X."/>
            <person name="Zheng Q."/>
            <person name="Huang R."/>
            <person name="Yang H."/>
            <person name="Du X."/>
            <person name="Chen L."/>
            <person name="Yang M."/>
            <person name="Gaffney P.M."/>
            <person name="Wang S."/>
            <person name="Luo L."/>
            <person name="She Z."/>
            <person name="Ming Y."/>
            <person name="Huang W."/>
            <person name="Zhang S."/>
            <person name="Huang B."/>
            <person name="Zhang Y."/>
            <person name="Qu T."/>
            <person name="Ni P."/>
            <person name="Miao G."/>
            <person name="Wang J."/>
            <person name="Wang Q."/>
            <person name="Steinberg C.E."/>
            <person name="Wang H."/>
            <person name="Li N."/>
            <person name="Qian L."/>
            <person name="Zhang G."/>
            <person name="Li Y."/>
            <person name="Yang H."/>
            <person name="Liu X."/>
            <person name="Wang J."/>
            <person name="Yin Y."/>
            <person name="Wang J."/>
        </authorList>
    </citation>
    <scope>NUCLEOTIDE SEQUENCE [LARGE SCALE GENOMIC DNA]</scope>
    <source>
        <strain evidence="14">05x7-T-G4-1.051#20</strain>
    </source>
</reference>
<dbReference type="SUPFAM" id="SSF48403">
    <property type="entry name" value="Ankyrin repeat"/>
    <property type="match status" value="1"/>
</dbReference>
<dbReference type="FunCoup" id="K1Q1L6">
    <property type="interactions" value="3"/>
</dbReference>
<evidence type="ECO:0000256" key="3">
    <source>
        <dbReference type="ARBA" id="ARBA00022475"/>
    </source>
</evidence>
<dbReference type="Gene3D" id="1.25.40.20">
    <property type="entry name" value="Ankyrin repeat-containing domain"/>
    <property type="match status" value="1"/>
</dbReference>
<keyword evidence="12" id="KW-0407">Ion channel</keyword>
<evidence type="ECO:0000256" key="8">
    <source>
        <dbReference type="ARBA" id="ARBA00022837"/>
    </source>
</evidence>
<evidence type="ECO:0000256" key="2">
    <source>
        <dbReference type="ARBA" id="ARBA00022448"/>
    </source>
</evidence>
<dbReference type="EMBL" id="JH817628">
    <property type="protein sequence ID" value="EKC27818.1"/>
    <property type="molecule type" value="Genomic_DNA"/>
</dbReference>
<feature type="domain" description="Ion transport" evidence="13">
    <location>
        <begin position="471"/>
        <end position="725"/>
    </location>
</feature>
<dbReference type="PROSITE" id="PS50297">
    <property type="entry name" value="ANK_REP_REGION"/>
    <property type="match status" value="3"/>
</dbReference>
<dbReference type="PROSITE" id="PS50088">
    <property type="entry name" value="ANK_REPEAT"/>
    <property type="match status" value="3"/>
</dbReference>
<evidence type="ECO:0000256" key="9">
    <source>
        <dbReference type="ARBA" id="ARBA00022989"/>
    </source>
</evidence>
<dbReference type="HOGENOM" id="CLU_004840_1_0_1"/>
<evidence type="ECO:0000256" key="5">
    <source>
        <dbReference type="ARBA" id="ARBA00022673"/>
    </source>
</evidence>
<dbReference type="GO" id="GO:0005262">
    <property type="term" value="F:calcium channel activity"/>
    <property type="evidence" value="ECO:0007669"/>
    <property type="project" value="UniProtKB-KW"/>
</dbReference>
<keyword evidence="3" id="KW-1003">Cell membrane</keyword>
<dbReference type="InterPro" id="IPR036770">
    <property type="entry name" value="Ankyrin_rpt-contain_sf"/>
</dbReference>
<evidence type="ECO:0000256" key="10">
    <source>
        <dbReference type="ARBA" id="ARBA00023065"/>
    </source>
</evidence>
<evidence type="ECO:0000256" key="7">
    <source>
        <dbReference type="ARBA" id="ARBA00022737"/>
    </source>
</evidence>
<dbReference type="PANTHER" id="PTHR10582">
    <property type="entry name" value="TRANSIENT RECEPTOR POTENTIAL ION CHANNEL PROTEIN"/>
    <property type="match status" value="1"/>
</dbReference>
<keyword evidence="8" id="KW-0106">Calcium</keyword>
<name>K1Q1L6_MAGGI</name>
<dbReference type="Pfam" id="PF12796">
    <property type="entry name" value="Ank_2"/>
    <property type="match status" value="2"/>
</dbReference>
<keyword evidence="14" id="KW-0675">Receptor</keyword>
<dbReference type="GO" id="GO:0005886">
    <property type="term" value="C:plasma membrane"/>
    <property type="evidence" value="ECO:0007669"/>
    <property type="project" value="UniProtKB-SubCell"/>
</dbReference>
<dbReference type="FunFam" id="1.25.40.20:FF:000181">
    <property type="entry name" value="Nanchung, isoform A"/>
    <property type="match status" value="1"/>
</dbReference>
<keyword evidence="4" id="KW-0109">Calcium transport</keyword>
<keyword evidence="10" id="KW-0406">Ion transport</keyword>
<evidence type="ECO:0000256" key="1">
    <source>
        <dbReference type="ARBA" id="ARBA00004651"/>
    </source>
</evidence>
<keyword evidence="9" id="KW-1133">Transmembrane helix</keyword>
<dbReference type="GO" id="GO:0098703">
    <property type="term" value="P:calcium ion import across plasma membrane"/>
    <property type="evidence" value="ECO:0007669"/>
    <property type="project" value="TreeGrafter"/>
</dbReference>
<evidence type="ECO:0000256" key="6">
    <source>
        <dbReference type="ARBA" id="ARBA00022692"/>
    </source>
</evidence>
<sequence>MGNKISTVGDDVKRQGEGSGGAADVYKMVDLKGGGELVEMMKRARWTKNFKEIDDTIQEKVRTFLYDGGRGKKVPISEIIELRNKTRSSAIKSASKDKQKKTHEQALLDLKFQDSEGNYLQNKPDRKFRECCWDIHQTGSVGETILHLCLLNATAIHADLAKRLIQAYPKMINDIYLADEYFGESILHIAIVNEDPAMVKFLLDNGADVHERACGNFFCPDDQKSSRMDTYDHEWVDVTEKTNYEGHVYFGEYPLSFAACLGQEECVRLLVAKGANPNYQDSNGNTVMHMLVIHDRKEMFNLLVELGARLDIKNRQGLTPLTLAAKLTRKEMYEYILEKIRQVVWIFGNVTCAGYPLKDIDTISETGEINRNSVLNLVVYGAEDGHLDMMDGLIVELLKDKWKTFVGHRFYKKFAIFFAYFIIFMVAFILRPGVDLCPTTTASSSSVNSTTSQSSQVTTENDACYLIKACRTEDKVRFALEIMVLIGAVWYIFIAMKEIYHQGFRVFFITLKGAPAKAMFLLSDVLVVLMLPGRALCQHEYEDIIAVFAILFTAPYFLFFCRGFKIVGPFVVMIYNMIAGDLLRWIIIYLVFIIGFSQAMYIIFLNVPGSPFNNPVEAVMCMFMMSLGEFGDYYESFTFFIAFVNGTCDPESNPCVFLSPIESIVGMFAMNVGEFEDIYGTFDYSEYPTFIKIIFMIYMIMVTLLLVNMLIAMMGNTYQLVNETQKEWFRQWAKIVLVVEQSVSTEIRKEERLTYSHPSADGDRNFVVRWHQTQKEQEEMARQKEEIYQKQRKAAAEKKKQVFRKMSTPMVIDTREAEEGHVNM</sequence>
<protein>
    <submittedName>
        <fullName evidence="14">Transient receptor potential cation channel subfamily V member 6</fullName>
    </submittedName>
</protein>
<keyword evidence="2" id="KW-0813">Transport</keyword>
<accession>K1Q1L6</accession>
<keyword evidence="7" id="KW-0677">Repeat</keyword>
<evidence type="ECO:0000256" key="12">
    <source>
        <dbReference type="ARBA" id="ARBA00023303"/>
    </source>
</evidence>
<dbReference type="SMART" id="SM00248">
    <property type="entry name" value="ANK"/>
    <property type="match status" value="5"/>
</dbReference>
<dbReference type="InParanoid" id="K1Q1L6"/>
<gene>
    <name evidence="14" type="ORF">CGI_10023943</name>
</gene>
<evidence type="ECO:0000259" key="13">
    <source>
        <dbReference type="Pfam" id="PF00520"/>
    </source>
</evidence>
<evidence type="ECO:0000256" key="4">
    <source>
        <dbReference type="ARBA" id="ARBA00022568"/>
    </source>
</evidence>
<dbReference type="PANTHER" id="PTHR10582:SF28">
    <property type="entry name" value="NANCHUNG, ISOFORM B"/>
    <property type="match status" value="1"/>
</dbReference>
<proteinExistence type="predicted"/>
<dbReference type="InterPro" id="IPR024862">
    <property type="entry name" value="TRPV"/>
</dbReference>
<keyword evidence="5" id="KW-0107">Calcium channel</keyword>
<dbReference type="InterPro" id="IPR005821">
    <property type="entry name" value="Ion_trans_dom"/>
</dbReference>
<dbReference type="AlphaFoldDB" id="K1Q1L6"/>
<comment type="subcellular location">
    <subcellularLocation>
        <location evidence="1">Cell membrane</location>
        <topology evidence="1">Multi-pass membrane protein</topology>
    </subcellularLocation>
</comment>
<keyword evidence="6" id="KW-0812">Transmembrane</keyword>
<evidence type="ECO:0000256" key="11">
    <source>
        <dbReference type="ARBA" id="ARBA00023136"/>
    </source>
</evidence>
<organism evidence="14">
    <name type="scientific">Magallana gigas</name>
    <name type="common">Pacific oyster</name>
    <name type="synonym">Crassostrea gigas</name>
    <dbReference type="NCBI Taxonomy" id="29159"/>
    <lineage>
        <taxon>Eukaryota</taxon>
        <taxon>Metazoa</taxon>
        <taxon>Spiralia</taxon>
        <taxon>Lophotrochozoa</taxon>
        <taxon>Mollusca</taxon>
        <taxon>Bivalvia</taxon>
        <taxon>Autobranchia</taxon>
        <taxon>Pteriomorphia</taxon>
        <taxon>Ostreida</taxon>
        <taxon>Ostreoidea</taxon>
        <taxon>Ostreidae</taxon>
        <taxon>Magallana</taxon>
    </lineage>
</organism>